<sequence length="589" mass="58590">MRTQPPATTDTPPTPEPGTARLAAASSGSPGRPVREVPAAGPAAVAASEGARGTVAAPSGSLGRPVGEVPAAGATTAGGDAGRPAGGAPAADSTGARPAGAAARTGAASDAVAGPGASRRTGAAQSGGADRPAGAPGAAVDGVAADAPGAAGEVVGDVVGRVAAALARGVVGGSAVALEGAAGAALFLGELARRDARWRAAAHTQVVAAANALAGTGSAGLQYGPAAVLAAVQVAARPGGHYPRLLHTLTAHVAGEQQQRLAADPPGPGVGWSTYDAISGAAGTGRLLLAAVTEGDAQERAAAEPALRDTLRHLVAVSRPVTVDGRRLPGWWVPAHRQPTDADRRHFPRGDVNLGLAHGIAGPLALLARSAELGVTVDGQPEAMHRIGDWLADRADHDAYGPYWEPRLPYDDELARARGERTPPSGFAAAESGGAWCYGAAGVATALLRAALVTGTGAWHRLAVAGAHALLARPHTLAHLKGPSLCHGEAGLVQCLWRAGRIAGDAELTGHALALASRLAGQWDAGAPYGFRHHAPADRALGWDRAQPLVGEDNPGILEGAAGVGAVLLTALPQPDDPDPVWDRVLLLS</sequence>
<dbReference type="InterPro" id="IPR033889">
    <property type="entry name" value="LanC"/>
</dbReference>
<dbReference type="InterPro" id="IPR007822">
    <property type="entry name" value="LANC-like"/>
</dbReference>
<comment type="caution">
    <text evidence="2">The sequence shown here is derived from an EMBL/GenBank/DDBJ whole genome shotgun (WGS) entry which is preliminary data.</text>
</comment>
<gene>
    <name evidence="2" type="ORF">GCM10023235_69310</name>
</gene>
<dbReference type="SUPFAM" id="SSF158745">
    <property type="entry name" value="LanC-like"/>
    <property type="match status" value="1"/>
</dbReference>
<organism evidence="2 3">
    <name type="scientific">Kitasatospora terrestris</name>
    <dbReference type="NCBI Taxonomy" id="258051"/>
    <lineage>
        <taxon>Bacteria</taxon>
        <taxon>Bacillati</taxon>
        <taxon>Actinomycetota</taxon>
        <taxon>Actinomycetes</taxon>
        <taxon>Kitasatosporales</taxon>
        <taxon>Streptomycetaceae</taxon>
        <taxon>Kitasatospora</taxon>
    </lineage>
</organism>
<feature type="compositionally biased region" description="Low complexity" evidence="1">
    <location>
        <begin position="86"/>
        <end position="114"/>
    </location>
</feature>
<name>A0ABP9EHH0_9ACTN</name>
<dbReference type="EMBL" id="BAABIS010000001">
    <property type="protein sequence ID" value="GAA4879240.1"/>
    <property type="molecule type" value="Genomic_DNA"/>
</dbReference>
<feature type="region of interest" description="Disordered" evidence="1">
    <location>
        <begin position="1"/>
        <end position="140"/>
    </location>
</feature>
<dbReference type="PRINTS" id="PR01955">
    <property type="entry name" value="LANCFRANKIA"/>
</dbReference>
<evidence type="ECO:0000313" key="2">
    <source>
        <dbReference type="EMBL" id="GAA4879240.1"/>
    </source>
</evidence>
<dbReference type="Gene3D" id="1.50.10.20">
    <property type="match status" value="1"/>
</dbReference>
<dbReference type="Proteomes" id="UP001501752">
    <property type="component" value="Unassembled WGS sequence"/>
</dbReference>
<reference evidence="3" key="1">
    <citation type="journal article" date="2019" name="Int. J. Syst. Evol. Microbiol.">
        <title>The Global Catalogue of Microorganisms (GCM) 10K type strain sequencing project: providing services to taxonomists for standard genome sequencing and annotation.</title>
        <authorList>
            <consortium name="The Broad Institute Genomics Platform"/>
            <consortium name="The Broad Institute Genome Sequencing Center for Infectious Disease"/>
            <person name="Wu L."/>
            <person name="Ma J."/>
        </authorList>
    </citation>
    <scope>NUCLEOTIDE SEQUENCE [LARGE SCALE GENOMIC DNA]</scope>
    <source>
        <strain evidence="3">JCM 13006</strain>
    </source>
</reference>
<feature type="compositionally biased region" description="Low complexity" evidence="1">
    <location>
        <begin position="1"/>
        <end position="11"/>
    </location>
</feature>
<accession>A0ABP9EHH0</accession>
<proteinExistence type="predicted"/>
<dbReference type="PRINTS" id="PR01950">
    <property type="entry name" value="LANCSUPER"/>
</dbReference>
<dbReference type="SMART" id="SM01260">
    <property type="entry name" value="LANC_like"/>
    <property type="match status" value="1"/>
</dbReference>
<protein>
    <recommendedName>
        <fullName evidence="4">Lanthionine synthetase C family protein</fullName>
    </recommendedName>
</protein>
<feature type="compositionally biased region" description="Low complexity" evidence="1">
    <location>
        <begin position="36"/>
        <end position="53"/>
    </location>
</feature>
<evidence type="ECO:0000313" key="3">
    <source>
        <dbReference type="Proteomes" id="UP001501752"/>
    </source>
</evidence>
<dbReference type="CDD" id="cd04793">
    <property type="entry name" value="LanC"/>
    <property type="match status" value="1"/>
</dbReference>
<evidence type="ECO:0008006" key="4">
    <source>
        <dbReference type="Google" id="ProtNLM"/>
    </source>
</evidence>
<feature type="compositionally biased region" description="Low complexity" evidence="1">
    <location>
        <begin position="127"/>
        <end position="140"/>
    </location>
</feature>
<keyword evidence="3" id="KW-1185">Reference proteome</keyword>
<dbReference type="Pfam" id="PF05147">
    <property type="entry name" value="LANC_like"/>
    <property type="match status" value="1"/>
</dbReference>
<evidence type="ECO:0000256" key="1">
    <source>
        <dbReference type="SAM" id="MobiDB-lite"/>
    </source>
</evidence>